<keyword evidence="5" id="KW-1015">Disulfide bond</keyword>
<dbReference type="Proteomes" id="UP000472240">
    <property type="component" value="Chromosome 3"/>
</dbReference>
<dbReference type="Pfam" id="PF13841">
    <property type="entry name" value="Defensin_beta_2"/>
    <property type="match status" value="1"/>
</dbReference>
<evidence type="ECO:0000313" key="9">
    <source>
        <dbReference type="Proteomes" id="UP000472240"/>
    </source>
</evidence>
<keyword evidence="6" id="KW-0044">Antibiotic</keyword>
<keyword evidence="3 6" id="KW-0964">Secreted</keyword>
<proteinExistence type="inferred from homology"/>
<dbReference type="GeneTree" id="ENSGT00400000023650"/>
<reference evidence="8" key="4">
    <citation type="submission" date="2025-08" db="UniProtKB">
        <authorList>
            <consortium name="Ensembl"/>
        </authorList>
    </citation>
    <scope>IDENTIFICATION</scope>
</reference>
<dbReference type="InterPro" id="IPR025933">
    <property type="entry name" value="Beta_defensin_dom"/>
</dbReference>
<dbReference type="GO" id="GO:0045087">
    <property type="term" value="P:innate immune response"/>
    <property type="evidence" value="ECO:0007669"/>
    <property type="project" value="InterPro"/>
</dbReference>
<keyword evidence="4 6" id="KW-0732">Signal</keyword>
<accession>A0A671EJC6</accession>
<evidence type="ECO:0000313" key="8">
    <source>
        <dbReference type="Ensembl" id="ENSRFEP00010013165.1"/>
    </source>
</evidence>
<evidence type="ECO:0000259" key="7">
    <source>
        <dbReference type="Pfam" id="PF13841"/>
    </source>
</evidence>
<reference evidence="8 9" key="1">
    <citation type="journal article" date="2015" name="Annu Rev Anim Biosci">
        <title>The Genome 10K Project: a way forward.</title>
        <authorList>
            <person name="Koepfli K.P."/>
            <person name="Paten B."/>
            <person name="O'Brien S.J."/>
            <person name="Koepfli K.P."/>
            <person name="Paten B."/>
            <person name="Antunes A."/>
            <person name="Belov K."/>
            <person name="Bustamante C."/>
            <person name="Castoe T.A."/>
            <person name="Clawson H."/>
            <person name="Crawford A.J."/>
            <person name="Diekhans M."/>
            <person name="Distel D."/>
            <person name="Durbin R."/>
            <person name="Earl D."/>
            <person name="Fujita M.K."/>
            <person name="Gamble T."/>
            <person name="Georges A."/>
            <person name="Gemmell N."/>
            <person name="Gilbert M.T."/>
            <person name="Graves J.M."/>
            <person name="Green R.E."/>
            <person name="Hickey G."/>
            <person name="Jarvis E.D."/>
            <person name="Johnson W."/>
            <person name="Komissarov A."/>
            <person name="Korf I."/>
            <person name="Kuhn R."/>
            <person name="Larkin D.M."/>
            <person name="Lewin H."/>
            <person name="Lopez J.V."/>
            <person name="Ma J."/>
            <person name="Marques-Bonet T."/>
            <person name="Miller W."/>
            <person name="Murphy R."/>
            <person name="Pevzner P."/>
            <person name="Shapiro B."/>
            <person name="Steiner C."/>
            <person name="Tamazian G."/>
            <person name="Venkatesh B."/>
            <person name="Wang J."/>
            <person name="Wayne R."/>
            <person name="Wiley E."/>
            <person name="Yang H."/>
            <person name="Zhang G."/>
            <person name="Haussler D."/>
            <person name="Ryder O."/>
            <person name="O'Brien S.J."/>
        </authorList>
    </citation>
    <scope>NUCLEOTIDE SEQUENCE</scope>
</reference>
<feature type="signal peptide" evidence="6">
    <location>
        <begin position="1"/>
        <end position="18"/>
    </location>
</feature>
<evidence type="ECO:0000256" key="6">
    <source>
        <dbReference type="RuleBase" id="RU231113"/>
    </source>
</evidence>
<dbReference type="Ensembl" id="ENSRFET00010014406.1">
    <property type="protein sequence ID" value="ENSRFEP00010013165.1"/>
    <property type="gene ID" value="ENSRFEG00010008951.1"/>
</dbReference>
<reference evidence="8 9" key="2">
    <citation type="journal article" date="2018" name="Annu Rev Anim Biosci">
        <title>Bat Biology, Genomes, and the Bat1K Project: To Generate Chromosome-Level Genomes for All Living Bat Species.</title>
        <authorList>
            <person name="Teeling E.C."/>
            <person name="Vernes S.C."/>
            <person name="Davalos L.M."/>
            <person name="Ray D.A."/>
            <person name="Gilbert M.T.P."/>
            <person name="Myers E."/>
        </authorList>
    </citation>
    <scope>NUCLEOTIDE SEQUENCE</scope>
</reference>
<evidence type="ECO:0000256" key="2">
    <source>
        <dbReference type="ARBA" id="ARBA00007371"/>
    </source>
</evidence>
<reference evidence="8" key="5">
    <citation type="submission" date="2025-09" db="UniProtKB">
        <authorList>
            <consortium name="Ensembl"/>
        </authorList>
    </citation>
    <scope>IDENTIFICATION</scope>
</reference>
<evidence type="ECO:0000256" key="5">
    <source>
        <dbReference type="ARBA" id="ARBA00023157"/>
    </source>
</evidence>
<comment type="similarity">
    <text evidence="2 6">Belongs to the beta-defensin family.</text>
</comment>
<name>A0A671EJC6_RHIFE</name>
<keyword evidence="6" id="KW-0929">Antimicrobial</keyword>
<organism evidence="8 9">
    <name type="scientific">Rhinolophus ferrumequinum</name>
    <name type="common">Greater horseshoe bat</name>
    <dbReference type="NCBI Taxonomy" id="59479"/>
    <lineage>
        <taxon>Eukaryota</taxon>
        <taxon>Metazoa</taxon>
        <taxon>Chordata</taxon>
        <taxon>Craniata</taxon>
        <taxon>Vertebrata</taxon>
        <taxon>Euteleostomi</taxon>
        <taxon>Mammalia</taxon>
        <taxon>Eutheria</taxon>
        <taxon>Laurasiatheria</taxon>
        <taxon>Chiroptera</taxon>
        <taxon>Yinpterochiroptera</taxon>
        <taxon>Rhinolophoidea</taxon>
        <taxon>Rhinolophidae</taxon>
        <taxon>Rhinolophinae</taxon>
        <taxon>Rhinolophus</taxon>
    </lineage>
</organism>
<evidence type="ECO:0000256" key="3">
    <source>
        <dbReference type="ARBA" id="ARBA00022525"/>
    </source>
</evidence>
<dbReference type="GO" id="GO:0005576">
    <property type="term" value="C:extracellular region"/>
    <property type="evidence" value="ECO:0007669"/>
    <property type="project" value="UniProtKB-SubCell"/>
</dbReference>
<feature type="chain" id="PRO_5025707497" description="Beta-defensin" evidence="6">
    <location>
        <begin position="19"/>
        <end position="60"/>
    </location>
</feature>
<evidence type="ECO:0000256" key="1">
    <source>
        <dbReference type="ARBA" id="ARBA00004613"/>
    </source>
</evidence>
<dbReference type="OMA" id="ECHDFEK"/>
<keyword evidence="9" id="KW-1185">Reference proteome</keyword>
<feature type="domain" description="Beta-defensin" evidence="7">
    <location>
        <begin position="29"/>
        <end position="59"/>
    </location>
</feature>
<dbReference type="InParanoid" id="A0A671EJC6"/>
<sequence>MRIPVLLLVLFFFAPVDTKVKCTMKDTFKCFFRRGKCRTECRDFEEPNGLCLKLNAKCCM</sequence>
<protein>
    <recommendedName>
        <fullName evidence="6">Beta-defensin</fullName>
    </recommendedName>
</protein>
<dbReference type="AlphaFoldDB" id="A0A671EJC6"/>
<comment type="function">
    <text evidence="6">Has antibacterial activity.</text>
</comment>
<dbReference type="GO" id="GO:0042742">
    <property type="term" value="P:defense response to bacterium"/>
    <property type="evidence" value="ECO:0007669"/>
    <property type="project" value="UniProtKB-UniRule"/>
</dbReference>
<comment type="subcellular location">
    <subcellularLocation>
        <location evidence="1 6">Secreted</location>
    </subcellularLocation>
</comment>
<keyword evidence="6" id="KW-0211">Defensin</keyword>
<evidence type="ECO:0000256" key="4">
    <source>
        <dbReference type="ARBA" id="ARBA00022729"/>
    </source>
</evidence>
<reference evidence="9" key="3">
    <citation type="submission" date="2018-12" db="EMBL/GenBank/DDBJ databases">
        <title>G10K-VGP greater horseshoe bat female genome, primary haplotype.</title>
        <authorList>
            <person name="Teeling E."/>
            <person name="Myers G."/>
            <person name="Vernes S."/>
            <person name="Pippel M."/>
            <person name="Winkler S."/>
            <person name="Fedrigo O."/>
            <person name="Rhie A."/>
            <person name="Koren S."/>
            <person name="Phillippy A."/>
            <person name="Lewin H."/>
            <person name="Damas J."/>
            <person name="Howe K."/>
            <person name="Mountcastle J."/>
            <person name="Jarvis E.D."/>
        </authorList>
    </citation>
    <scope>NUCLEOTIDE SEQUENCE [LARGE SCALE GENOMIC DNA]</scope>
</reference>